<dbReference type="Gene3D" id="3.30.565.10">
    <property type="entry name" value="Histidine kinase-like ATPase, C-terminal domain"/>
    <property type="match status" value="1"/>
</dbReference>
<dbReference type="FunFam" id="3.30.565.10:FF:000006">
    <property type="entry name" value="Sensor histidine kinase WalK"/>
    <property type="match status" value="1"/>
</dbReference>
<dbReference type="PANTHER" id="PTHR43047">
    <property type="entry name" value="TWO-COMPONENT HISTIDINE PROTEIN KINASE"/>
    <property type="match status" value="1"/>
</dbReference>
<dbReference type="InParanoid" id="A0A259U126"/>
<dbReference type="SUPFAM" id="SSF47384">
    <property type="entry name" value="Homodimeric domain of signal transducing histidine kinase"/>
    <property type="match status" value="1"/>
</dbReference>
<evidence type="ECO:0000259" key="8">
    <source>
        <dbReference type="PROSITE" id="PS50109"/>
    </source>
</evidence>
<proteinExistence type="predicted"/>
<dbReference type="SMART" id="SM00091">
    <property type="entry name" value="PAS"/>
    <property type="match status" value="1"/>
</dbReference>
<dbReference type="RefSeq" id="WP_094548977.1">
    <property type="nucleotide sequence ID" value="NZ_MQWB01000001.1"/>
</dbReference>
<dbReference type="Pfam" id="PF02518">
    <property type="entry name" value="HATPase_c"/>
    <property type="match status" value="1"/>
</dbReference>
<keyword evidence="11" id="KW-1185">Reference proteome</keyword>
<dbReference type="GO" id="GO:0000155">
    <property type="term" value="F:phosphorelay sensor kinase activity"/>
    <property type="evidence" value="ECO:0007669"/>
    <property type="project" value="InterPro"/>
</dbReference>
<dbReference type="InterPro" id="IPR004358">
    <property type="entry name" value="Sig_transdc_His_kin-like_C"/>
</dbReference>
<dbReference type="SMART" id="SM00387">
    <property type="entry name" value="HATPase_c"/>
    <property type="match status" value="1"/>
</dbReference>
<comment type="caution">
    <text evidence="10">The sequence shown here is derived from an EMBL/GenBank/DDBJ whole genome shotgun (WGS) entry which is preliminary data.</text>
</comment>
<keyword evidence="3" id="KW-0597">Phosphoprotein</keyword>
<dbReference type="PROSITE" id="PS50109">
    <property type="entry name" value="HIS_KIN"/>
    <property type="match status" value="1"/>
</dbReference>
<dbReference type="InterPro" id="IPR036097">
    <property type="entry name" value="HisK_dim/P_sf"/>
</dbReference>
<dbReference type="NCBIfam" id="TIGR00229">
    <property type="entry name" value="sensory_box"/>
    <property type="match status" value="1"/>
</dbReference>
<dbReference type="Proteomes" id="UP000216446">
    <property type="component" value="Unassembled WGS sequence"/>
</dbReference>
<dbReference type="AlphaFoldDB" id="A0A259U126"/>
<reference evidence="10 11" key="1">
    <citation type="submission" date="2016-11" db="EMBL/GenBank/DDBJ databases">
        <title>Study of marine rhodopsin-containing bacteria.</title>
        <authorList>
            <person name="Yoshizawa S."/>
            <person name="Kumagai Y."/>
            <person name="Kogure K."/>
        </authorList>
    </citation>
    <scope>NUCLEOTIDE SEQUENCE [LARGE SCALE GENOMIC DNA]</scope>
    <source>
        <strain evidence="10 11">SG-29</strain>
    </source>
</reference>
<organism evidence="10 11">
    <name type="scientific">Rubricoccus marinus</name>
    <dbReference type="NCBI Taxonomy" id="716817"/>
    <lineage>
        <taxon>Bacteria</taxon>
        <taxon>Pseudomonadati</taxon>
        <taxon>Rhodothermota</taxon>
        <taxon>Rhodothermia</taxon>
        <taxon>Rhodothermales</taxon>
        <taxon>Rubricoccaceae</taxon>
        <taxon>Rubricoccus</taxon>
    </lineage>
</organism>
<dbReference type="InterPro" id="IPR013767">
    <property type="entry name" value="PAS_fold"/>
</dbReference>
<dbReference type="Gene3D" id="1.10.287.130">
    <property type="match status" value="1"/>
</dbReference>
<accession>A0A259U126</accession>
<dbReference type="InterPro" id="IPR003594">
    <property type="entry name" value="HATPase_dom"/>
</dbReference>
<dbReference type="CDD" id="cd16922">
    <property type="entry name" value="HATPase_EvgS-ArcB-TorS-like"/>
    <property type="match status" value="1"/>
</dbReference>
<dbReference type="InterPro" id="IPR000014">
    <property type="entry name" value="PAS"/>
</dbReference>
<keyword evidence="5" id="KW-0418">Kinase</keyword>
<comment type="catalytic activity">
    <reaction evidence="1">
        <text>ATP + protein L-histidine = ADP + protein N-phospho-L-histidine.</text>
        <dbReference type="EC" id="2.7.13.3"/>
    </reaction>
</comment>
<protein>
    <recommendedName>
        <fullName evidence="2">histidine kinase</fullName>
        <ecNumber evidence="2">2.7.13.3</ecNumber>
    </recommendedName>
</protein>
<feature type="domain" description="PAS" evidence="9">
    <location>
        <begin position="268"/>
        <end position="337"/>
    </location>
</feature>
<evidence type="ECO:0000256" key="1">
    <source>
        <dbReference type="ARBA" id="ARBA00000085"/>
    </source>
</evidence>
<dbReference type="EMBL" id="MQWB01000001">
    <property type="protein sequence ID" value="OZC03524.1"/>
    <property type="molecule type" value="Genomic_DNA"/>
</dbReference>
<dbReference type="Pfam" id="PF00989">
    <property type="entry name" value="PAS"/>
    <property type="match status" value="1"/>
</dbReference>
<evidence type="ECO:0000256" key="2">
    <source>
        <dbReference type="ARBA" id="ARBA00012438"/>
    </source>
</evidence>
<dbReference type="InterPro" id="IPR036890">
    <property type="entry name" value="HATPase_C_sf"/>
</dbReference>
<keyword evidence="6" id="KW-0472">Membrane</keyword>
<dbReference type="OrthoDB" id="9796457at2"/>
<evidence type="ECO:0000256" key="5">
    <source>
        <dbReference type="ARBA" id="ARBA00022777"/>
    </source>
</evidence>
<dbReference type="InterPro" id="IPR003661">
    <property type="entry name" value="HisK_dim/P_dom"/>
</dbReference>
<sequence>MRLAFCLALLLGAFLPTAAHAQTVVPQEALPGILVDADGDRAPDRIGETVRIAGRAVLDAGALGDPGTTALASGGRGIWIRSATAGSVKAGDSLHVEGTLGINHGIATLDRAAVEIVEASRAHPRINPVITGDLEAYESRLVRVEGNVTSVSTTANGGQAMMLTLTDNTLVTVFAYGSHPEGLDFDAYDVGDRLIVTGLAGQYDNAPPYNDAYQIYPRTVEDIARGDATSRMYQWLAAGAILLLLGAIAWATVLRKEVNNRVADLRRSESYHRALVRSASDAVFVYNLEGQGFEVNPAARAAFGLGPSDAIPSLLDVVDPDHRDRAQAHLDALRDKGSDRCDLALRARGTERDASGVARIYEFESHVLDVGSEQRVLSLARDVGARRAYEAELLQARREAEEMVRLKSAFLASMSHEIRTPLTAVIGFAEILHDEVGPEQKDLAEIIEQGGRRLLRTLNSVLDLARLDSGAEDLTPRPMDLVEHIRESVLLVRSLAEQKGLNLTFSSPVESLPAMADAGALDRIVTNLVGNAVKFTESGEIRVALDTSGEDAILTISDSGIGIDKAFLPDLFSEFRQESEGHGRSHEGTGLGLAITDRLVTMMNGTIQVESEKGVGTTFTICLPRVPADYASGDGAFTPEAARLMDGLRV</sequence>
<feature type="signal peptide" evidence="7">
    <location>
        <begin position="1"/>
        <end position="21"/>
    </location>
</feature>
<dbReference type="PANTHER" id="PTHR43047:SF64">
    <property type="entry name" value="HISTIDINE KINASE CONTAINING CHEY-HOMOLOGOUS RECEIVER DOMAIN AND PAS DOMAIN-RELATED"/>
    <property type="match status" value="1"/>
</dbReference>
<evidence type="ECO:0000259" key="9">
    <source>
        <dbReference type="PROSITE" id="PS50112"/>
    </source>
</evidence>
<dbReference type="PROSITE" id="PS50112">
    <property type="entry name" value="PAS"/>
    <property type="match status" value="1"/>
</dbReference>
<dbReference type="InterPro" id="IPR035965">
    <property type="entry name" value="PAS-like_dom_sf"/>
</dbReference>
<evidence type="ECO:0000313" key="11">
    <source>
        <dbReference type="Proteomes" id="UP000216446"/>
    </source>
</evidence>
<feature type="domain" description="Histidine kinase" evidence="8">
    <location>
        <begin position="413"/>
        <end position="627"/>
    </location>
</feature>
<dbReference type="SUPFAM" id="SSF55874">
    <property type="entry name" value="ATPase domain of HSP90 chaperone/DNA topoisomerase II/histidine kinase"/>
    <property type="match status" value="1"/>
</dbReference>
<dbReference type="SMART" id="SM00388">
    <property type="entry name" value="HisKA"/>
    <property type="match status" value="1"/>
</dbReference>
<dbReference type="GO" id="GO:0006355">
    <property type="term" value="P:regulation of DNA-templated transcription"/>
    <property type="evidence" value="ECO:0007669"/>
    <property type="project" value="InterPro"/>
</dbReference>
<dbReference type="InterPro" id="IPR005467">
    <property type="entry name" value="His_kinase_dom"/>
</dbReference>
<feature type="transmembrane region" description="Helical" evidence="6">
    <location>
        <begin position="232"/>
        <end position="253"/>
    </location>
</feature>
<gene>
    <name evidence="10" type="ORF">BSZ36_11340</name>
</gene>
<dbReference type="Pfam" id="PF00512">
    <property type="entry name" value="HisKA"/>
    <property type="match status" value="1"/>
</dbReference>
<dbReference type="SUPFAM" id="SSF55785">
    <property type="entry name" value="PYP-like sensor domain (PAS domain)"/>
    <property type="match status" value="1"/>
</dbReference>
<dbReference type="PRINTS" id="PR00344">
    <property type="entry name" value="BCTRLSENSOR"/>
</dbReference>
<name>A0A259U126_9BACT</name>
<keyword evidence="6" id="KW-1133">Transmembrane helix</keyword>
<dbReference type="CDD" id="cd00082">
    <property type="entry name" value="HisKA"/>
    <property type="match status" value="1"/>
</dbReference>
<evidence type="ECO:0000256" key="7">
    <source>
        <dbReference type="SAM" id="SignalP"/>
    </source>
</evidence>
<dbReference type="CDD" id="cd00130">
    <property type="entry name" value="PAS"/>
    <property type="match status" value="1"/>
</dbReference>
<keyword evidence="6" id="KW-0812">Transmembrane</keyword>
<feature type="chain" id="PRO_5013260597" description="histidine kinase" evidence="7">
    <location>
        <begin position="22"/>
        <end position="650"/>
    </location>
</feature>
<dbReference type="FunCoup" id="A0A259U126">
    <property type="interactions" value="235"/>
</dbReference>
<dbReference type="Gene3D" id="3.30.450.20">
    <property type="entry name" value="PAS domain"/>
    <property type="match status" value="1"/>
</dbReference>
<dbReference type="EC" id="2.7.13.3" evidence="2"/>
<evidence type="ECO:0000256" key="3">
    <source>
        <dbReference type="ARBA" id="ARBA00022553"/>
    </source>
</evidence>
<keyword evidence="4" id="KW-0808">Transferase</keyword>
<evidence type="ECO:0000313" key="10">
    <source>
        <dbReference type="EMBL" id="OZC03524.1"/>
    </source>
</evidence>
<keyword evidence="7" id="KW-0732">Signal</keyword>
<evidence type="ECO:0000256" key="4">
    <source>
        <dbReference type="ARBA" id="ARBA00022679"/>
    </source>
</evidence>
<evidence type="ECO:0000256" key="6">
    <source>
        <dbReference type="SAM" id="Phobius"/>
    </source>
</evidence>